<organism evidence="15">
    <name type="scientific">freshwater metagenome</name>
    <dbReference type="NCBI Taxonomy" id="449393"/>
    <lineage>
        <taxon>unclassified sequences</taxon>
        <taxon>metagenomes</taxon>
        <taxon>ecological metagenomes</taxon>
    </lineage>
</organism>
<dbReference type="GO" id="GO:0016780">
    <property type="term" value="F:phosphotransferase activity, for other substituted phosphate groups"/>
    <property type="evidence" value="ECO:0007669"/>
    <property type="project" value="InterPro"/>
</dbReference>
<gene>
    <name evidence="15" type="ORF">UFOPK1740_00768</name>
</gene>
<dbReference type="GO" id="GO:0008654">
    <property type="term" value="P:phospholipid biosynthetic process"/>
    <property type="evidence" value="ECO:0007669"/>
    <property type="project" value="UniProtKB-KW"/>
</dbReference>
<comment type="cofactor">
    <cofactor evidence="1">
        <name>Mn(2+)</name>
        <dbReference type="ChEBI" id="CHEBI:29035"/>
    </cofactor>
</comment>
<proteinExistence type="predicted"/>
<keyword evidence="9" id="KW-0443">Lipid metabolism</keyword>
<keyword evidence="10 14" id="KW-0472">Membrane</keyword>
<evidence type="ECO:0000256" key="12">
    <source>
        <dbReference type="ARBA" id="ARBA00023211"/>
    </source>
</evidence>
<comment type="subcellular location">
    <subcellularLocation>
        <location evidence="2">Cell inner membrane</location>
        <topology evidence="2">Multi-pass membrane protein</topology>
    </subcellularLocation>
</comment>
<dbReference type="EMBL" id="CAEZTU010000031">
    <property type="protein sequence ID" value="CAB4578956.1"/>
    <property type="molecule type" value="Genomic_DNA"/>
</dbReference>
<evidence type="ECO:0000256" key="4">
    <source>
        <dbReference type="ARBA" id="ARBA00022516"/>
    </source>
</evidence>
<keyword evidence="7 14" id="KW-0812">Transmembrane</keyword>
<evidence type="ECO:0000256" key="5">
    <source>
        <dbReference type="ARBA" id="ARBA00022519"/>
    </source>
</evidence>
<keyword evidence="5" id="KW-0997">Cell inner membrane</keyword>
<keyword evidence="3" id="KW-1003">Cell membrane</keyword>
<evidence type="ECO:0000256" key="9">
    <source>
        <dbReference type="ARBA" id="ARBA00023098"/>
    </source>
</evidence>
<evidence type="ECO:0000256" key="3">
    <source>
        <dbReference type="ARBA" id="ARBA00022475"/>
    </source>
</evidence>
<dbReference type="InterPro" id="IPR000462">
    <property type="entry name" value="CDP-OH_P_trans"/>
</dbReference>
<protein>
    <submittedName>
        <fullName evidence="15">Unannotated protein</fullName>
    </submittedName>
</protein>
<keyword evidence="8 14" id="KW-1133">Transmembrane helix</keyword>
<evidence type="ECO:0000256" key="2">
    <source>
        <dbReference type="ARBA" id="ARBA00004429"/>
    </source>
</evidence>
<evidence type="ECO:0000256" key="7">
    <source>
        <dbReference type="ARBA" id="ARBA00022692"/>
    </source>
</evidence>
<dbReference type="PIRSF" id="PIRSF000851">
    <property type="entry name" value="PcS"/>
    <property type="match status" value="1"/>
</dbReference>
<feature type="transmembrane region" description="Helical" evidence="14">
    <location>
        <begin position="12"/>
        <end position="36"/>
    </location>
</feature>
<name>A0A6J6ES58_9ZZZZ</name>
<evidence type="ECO:0000256" key="10">
    <source>
        <dbReference type="ARBA" id="ARBA00023136"/>
    </source>
</evidence>
<dbReference type="Pfam" id="PF01066">
    <property type="entry name" value="CDP-OH_P_transf"/>
    <property type="match status" value="1"/>
</dbReference>
<dbReference type="Gene3D" id="1.20.120.1760">
    <property type="match status" value="1"/>
</dbReference>
<evidence type="ECO:0000313" key="15">
    <source>
        <dbReference type="EMBL" id="CAB4578956.1"/>
    </source>
</evidence>
<dbReference type="AlphaFoldDB" id="A0A6J6ES58"/>
<dbReference type="InterPro" id="IPR043130">
    <property type="entry name" value="CDP-OH_PTrfase_TM_dom"/>
</dbReference>
<reference evidence="15" key="1">
    <citation type="submission" date="2020-05" db="EMBL/GenBank/DDBJ databases">
        <authorList>
            <person name="Chiriac C."/>
            <person name="Salcher M."/>
            <person name="Ghai R."/>
            <person name="Kavagutti S V."/>
        </authorList>
    </citation>
    <scope>NUCLEOTIDE SEQUENCE</scope>
</reference>
<evidence type="ECO:0000256" key="1">
    <source>
        <dbReference type="ARBA" id="ARBA00001936"/>
    </source>
</evidence>
<evidence type="ECO:0000256" key="8">
    <source>
        <dbReference type="ARBA" id="ARBA00022989"/>
    </source>
</evidence>
<feature type="transmembrane region" description="Helical" evidence="14">
    <location>
        <begin position="105"/>
        <end position="122"/>
    </location>
</feature>
<feature type="transmembrane region" description="Helical" evidence="14">
    <location>
        <begin position="218"/>
        <end position="237"/>
    </location>
</feature>
<evidence type="ECO:0000256" key="14">
    <source>
        <dbReference type="SAM" id="Phobius"/>
    </source>
</evidence>
<dbReference type="GO" id="GO:0005886">
    <property type="term" value="C:plasma membrane"/>
    <property type="evidence" value="ECO:0007669"/>
    <property type="project" value="UniProtKB-SubCell"/>
</dbReference>
<keyword evidence="6" id="KW-0808">Transferase</keyword>
<evidence type="ECO:0000256" key="13">
    <source>
        <dbReference type="ARBA" id="ARBA00023264"/>
    </source>
</evidence>
<evidence type="ECO:0000256" key="11">
    <source>
        <dbReference type="ARBA" id="ARBA00023209"/>
    </source>
</evidence>
<keyword evidence="12" id="KW-0464">Manganese</keyword>
<dbReference type="InterPro" id="IPR026027">
    <property type="entry name" value="PcS"/>
</dbReference>
<accession>A0A6J6ES58</accession>
<feature type="transmembrane region" description="Helical" evidence="14">
    <location>
        <begin position="186"/>
        <end position="206"/>
    </location>
</feature>
<keyword evidence="11" id="KW-0594">Phospholipid biosynthesis</keyword>
<keyword evidence="4" id="KW-0444">Lipid biosynthesis</keyword>
<evidence type="ECO:0000256" key="6">
    <source>
        <dbReference type="ARBA" id="ARBA00022679"/>
    </source>
</evidence>
<sequence length="253" mass="28463">MATTRNPIAQRNAGYALHVFTASGAVFGMLALQAIIDGRVRDSLIWLIVCQILDAIDGPIARKLDVVIHAPWLSGVVLDEIVDYFTYVIIPVMFLLNTNMMPERYETFVAGTILLTCAIWWARTDHKTNDSWFVGFPCMWNLVVISFLLLKTPPNWVVVISLILCALQLTNIKFPHPVRVMVLRPVSITISVLYVGAITVLSLNYSEPLDSPSLLTKVLILSLPIYTSILAIWKTWFAPKKPVKSRKKSKVRK</sequence>
<keyword evidence="13" id="KW-1208">Phospholipid metabolism</keyword>